<dbReference type="EMBL" id="LZSY01000204">
    <property type="protein sequence ID" value="OBB79338.1"/>
    <property type="molecule type" value="Genomic_DNA"/>
</dbReference>
<accession>A0A1A0V7X5</accession>
<sequence>MITLVIGAVLIALIVFVAPFFFIDKMTGDLNDSIANSSGANTEQILENELEVTFGEFTRTDTKYRKDGKLPVTFRNKSGEKASFYVQVEALDADGNRVAEDTASVTSLSPGQSTTEDLFTFSEDVEKIQGATFRVASVSKH</sequence>
<dbReference type="NCBIfam" id="NF038353">
    <property type="entry name" value="FxLYD_dom"/>
    <property type="match status" value="1"/>
</dbReference>
<evidence type="ECO:0000256" key="1">
    <source>
        <dbReference type="SAM" id="Phobius"/>
    </source>
</evidence>
<keyword evidence="1" id="KW-0812">Transmembrane</keyword>
<proteinExistence type="predicted"/>
<protein>
    <submittedName>
        <fullName evidence="2">Uncharacterized protein</fullName>
    </submittedName>
</protein>
<organism evidence="2 3">
    <name type="scientific">Mycolicibacterium peregrinum</name>
    <name type="common">Mycobacterium peregrinum</name>
    <dbReference type="NCBI Taxonomy" id="43304"/>
    <lineage>
        <taxon>Bacteria</taxon>
        <taxon>Bacillati</taxon>
        <taxon>Actinomycetota</taxon>
        <taxon>Actinomycetes</taxon>
        <taxon>Mycobacteriales</taxon>
        <taxon>Mycobacteriaceae</taxon>
        <taxon>Mycolicibacterium</taxon>
    </lineage>
</organism>
<dbReference type="AlphaFoldDB" id="A0A1A0V7X5"/>
<comment type="caution">
    <text evidence="2">The sequence shown here is derived from an EMBL/GenBank/DDBJ whole genome shotgun (WGS) entry which is preliminary data.</text>
</comment>
<feature type="transmembrane region" description="Helical" evidence="1">
    <location>
        <begin position="6"/>
        <end position="23"/>
    </location>
</feature>
<dbReference type="Proteomes" id="UP000094008">
    <property type="component" value="Unassembled WGS sequence"/>
</dbReference>
<keyword evidence="1" id="KW-1133">Transmembrane helix</keyword>
<evidence type="ECO:0000313" key="2">
    <source>
        <dbReference type="EMBL" id="OBB79338.1"/>
    </source>
</evidence>
<gene>
    <name evidence="2" type="ORF">A5779_12695</name>
</gene>
<dbReference type="InterPro" id="IPR047676">
    <property type="entry name" value="FxLYD_dom"/>
</dbReference>
<evidence type="ECO:0000313" key="3">
    <source>
        <dbReference type="Proteomes" id="UP000094008"/>
    </source>
</evidence>
<reference evidence="3" key="1">
    <citation type="submission" date="2016-06" db="EMBL/GenBank/DDBJ databases">
        <authorList>
            <person name="Sutton G."/>
            <person name="Brinkac L."/>
            <person name="Sanka R."/>
            <person name="Adams M."/>
            <person name="Lau E."/>
            <person name="Mehaffy C."/>
            <person name="Tameris M."/>
            <person name="Hatherill M."/>
            <person name="Hanekom W."/>
            <person name="Mahomed H."/>
            <person name="Mcshane H."/>
        </authorList>
    </citation>
    <scope>NUCLEOTIDE SEQUENCE [LARGE SCALE GENOMIC DNA]</scope>
    <source>
        <strain evidence="3">852002-10433_SCH5171157</strain>
    </source>
</reference>
<name>A0A1A0V7X5_MYCPR</name>
<keyword evidence="1" id="KW-0472">Membrane</keyword>